<dbReference type="Proteomes" id="UP000326708">
    <property type="component" value="Segment"/>
</dbReference>
<keyword evidence="2" id="KW-1185">Reference proteome</keyword>
<protein>
    <submittedName>
        <fullName evidence="1">RusA-like resolvase</fullName>
    </submittedName>
</protein>
<evidence type="ECO:0000313" key="1">
    <source>
        <dbReference type="EMBL" id="QFG09085.1"/>
    </source>
</evidence>
<dbReference type="SUPFAM" id="SSF103084">
    <property type="entry name" value="Holliday junction resolvase RusA"/>
    <property type="match status" value="1"/>
</dbReference>
<gene>
    <name evidence="1" type="primary">57</name>
    <name evidence="1" type="ORF">PBI_THULATHULA_57</name>
</gene>
<proteinExistence type="predicted"/>
<dbReference type="Gene3D" id="3.30.1330.70">
    <property type="entry name" value="Holliday junction resolvase RusA"/>
    <property type="match status" value="1"/>
</dbReference>
<dbReference type="EMBL" id="MN234172">
    <property type="protein sequence ID" value="QFG09085.1"/>
    <property type="molecule type" value="Genomic_DNA"/>
</dbReference>
<dbReference type="Pfam" id="PF05866">
    <property type="entry name" value="RusA"/>
    <property type="match status" value="1"/>
</dbReference>
<dbReference type="GO" id="GO:0006310">
    <property type="term" value="P:DNA recombination"/>
    <property type="evidence" value="ECO:0007669"/>
    <property type="project" value="InterPro"/>
</dbReference>
<dbReference type="RefSeq" id="YP_009965100.1">
    <property type="nucleotide sequence ID" value="NC_051738.1"/>
</dbReference>
<sequence length="168" mass="18793">MTRRLGQRPETTTTDADRVEELLRALRVADPERSHTLTIPGVPYAKSRPRFTRQGRAFHDPKDKNAERATAVYLRATVRRPYTGNVALACVFYRDTLRRIDADNLLKHVCDAANGVLWVDDCQCTAITGVIDLDRQHPRTVLAIAPHTSGMVRDLSQPKPITGGLFSC</sequence>
<dbReference type="GO" id="GO:0000287">
    <property type="term" value="F:magnesium ion binding"/>
    <property type="evidence" value="ECO:0007669"/>
    <property type="project" value="InterPro"/>
</dbReference>
<dbReference type="GO" id="GO:0006281">
    <property type="term" value="P:DNA repair"/>
    <property type="evidence" value="ECO:0007669"/>
    <property type="project" value="InterPro"/>
</dbReference>
<dbReference type="InterPro" id="IPR036614">
    <property type="entry name" value="RusA-like_sf"/>
</dbReference>
<dbReference type="KEGG" id="vg:60336822"/>
<organism evidence="1 2">
    <name type="scientific">Mycobacterium phage ThulaThula</name>
    <dbReference type="NCBI Taxonomy" id="2599880"/>
    <lineage>
        <taxon>Viruses</taxon>
        <taxon>Duplodnaviria</taxon>
        <taxon>Heunggongvirae</taxon>
        <taxon>Uroviricota</taxon>
        <taxon>Caudoviricetes</taxon>
        <taxon>Pclasvirinae</taxon>
        <taxon>Phayoncevirus</taxon>
        <taxon>Phayoncevirus thulathula</taxon>
    </lineage>
</organism>
<accession>A0A5J6TEQ3</accession>
<dbReference type="InterPro" id="IPR008822">
    <property type="entry name" value="Endonuclease_RusA-like"/>
</dbReference>
<evidence type="ECO:0000313" key="2">
    <source>
        <dbReference type="Proteomes" id="UP000326708"/>
    </source>
</evidence>
<reference evidence="1 2" key="1">
    <citation type="submission" date="2019-07" db="EMBL/GenBank/DDBJ databases">
        <authorList>
            <person name="Riley H.L."/>
            <person name="Stoner T.H."/>
            <person name="Garlena R.A."/>
            <person name="Russell D.A."/>
            <person name="Pope W.H."/>
            <person name="Jacobs-Sera D."/>
            <person name="Hatfull G.F."/>
        </authorList>
    </citation>
    <scope>NUCLEOTIDE SEQUENCE [LARGE SCALE GENOMIC DNA]</scope>
</reference>
<name>A0A5J6TEQ3_9CAUD</name>
<dbReference type="GeneID" id="60336822"/>